<protein>
    <submittedName>
        <fullName evidence="4">NACHT domain-containing protein</fullName>
    </submittedName>
</protein>
<dbReference type="Gene3D" id="3.80.10.10">
    <property type="entry name" value="Ribonuclease Inhibitor"/>
    <property type="match status" value="1"/>
</dbReference>
<proteinExistence type="predicted"/>
<dbReference type="PANTHER" id="PTHR46844:SF1">
    <property type="entry name" value="SLR5058 PROTEIN"/>
    <property type="match status" value="1"/>
</dbReference>
<dbReference type="Pfam" id="PF05729">
    <property type="entry name" value="NACHT"/>
    <property type="match status" value="1"/>
</dbReference>
<dbReference type="GO" id="GO:0005524">
    <property type="term" value="F:ATP binding"/>
    <property type="evidence" value="ECO:0007669"/>
    <property type="project" value="UniProtKB-KW"/>
</dbReference>
<accession>A0A6M1R127</accession>
<organism evidence="4 5">
    <name type="scientific">Nocardioides turkmenicus</name>
    <dbReference type="NCBI Taxonomy" id="2711220"/>
    <lineage>
        <taxon>Bacteria</taxon>
        <taxon>Bacillati</taxon>
        <taxon>Actinomycetota</taxon>
        <taxon>Actinomycetes</taxon>
        <taxon>Propionibacteriales</taxon>
        <taxon>Nocardioidaceae</taxon>
        <taxon>Nocardioides</taxon>
    </lineage>
</organism>
<dbReference type="AlphaFoldDB" id="A0A6M1R127"/>
<evidence type="ECO:0000313" key="4">
    <source>
        <dbReference type="EMBL" id="NGN93412.1"/>
    </source>
</evidence>
<dbReference type="PROSITE" id="PS50837">
    <property type="entry name" value="NACHT"/>
    <property type="match status" value="1"/>
</dbReference>
<evidence type="ECO:0000313" key="5">
    <source>
        <dbReference type="Proteomes" id="UP000483261"/>
    </source>
</evidence>
<name>A0A6M1R127_9ACTN</name>
<keyword evidence="5" id="KW-1185">Reference proteome</keyword>
<dbReference type="Proteomes" id="UP000483261">
    <property type="component" value="Unassembled WGS sequence"/>
</dbReference>
<evidence type="ECO:0000259" key="3">
    <source>
        <dbReference type="PROSITE" id="PS50837"/>
    </source>
</evidence>
<dbReference type="InterPro" id="IPR054547">
    <property type="entry name" value="NNH1"/>
</dbReference>
<dbReference type="PANTHER" id="PTHR46844">
    <property type="entry name" value="SLR5058 PROTEIN"/>
    <property type="match status" value="1"/>
</dbReference>
<keyword evidence="1" id="KW-0547">Nucleotide-binding</keyword>
<feature type="domain" description="NACHT" evidence="3">
    <location>
        <begin position="267"/>
        <end position="594"/>
    </location>
</feature>
<dbReference type="InterPro" id="IPR032675">
    <property type="entry name" value="LRR_dom_sf"/>
</dbReference>
<gene>
    <name evidence="4" type="ORF">G5C66_11755</name>
</gene>
<dbReference type="SUPFAM" id="SSF52058">
    <property type="entry name" value="L domain-like"/>
    <property type="match status" value="1"/>
</dbReference>
<dbReference type="Pfam" id="PF22733">
    <property type="entry name" value="NNH1"/>
    <property type="match status" value="1"/>
</dbReference>
<evidence type="ECO:0000256" key="1">
    <source>
        <dbReference type="ARBA" id="ARBA00022741"/>
    </source>
</evidence>
<dbReference type="InterPro" id="IPR007111">
    <property type="entry name" value="NACHT_NTPase"/>
</dbReference>
<reference evidence="4 5" key="1">
    <citation type="submission" date="2020-02" db="EMBL/GenBank/DDBJ databases">
        <title>Whole-genome analyses of novel actinobacteria.</title>
        <authorList>
            <person name="Sahin N."/>
        </authorList>
    </citation>
    <scope>NUCLEOTIDE SEQUENCE [LARGE SCALE GENOMIC DNA]</scope>
    <source>
        <strain evidence="4 5">KC13</strain>
    </source>
</reference>
<comment type="caution">
    <text evidence="4">The sequence shown here is derived from an EMBL/GenBank/DDBJ whole genome shotgun (WGS) entry which is preliminary data.</text>
</comment>
<dbReference type="Gene3D" id="3.40.50.300">
    <property type="entry name" value="P-loop containing nucleotide triphosphate hydrolases"/>
    <property type="match status" value="1"/>
</dbReference>
<keyword evidence="2" id="KW-0067">ATP-binding</keyword>
<dbReference type="InterPro" id="IPR027417">
    <property type="entry name" value="P-loop_NTPase"/>
</dbReference>
<dbReference type="EMBL" id="JAALAA010000008">
    <property type="protein sequence ID" value="NGN93412.1"/>
    <property type="molecule type" value="Genomic_DNA"/>
</dbReference>
<sequence length="1040" mass="115556">MTVWIQHRNKEFLRGATLLEIAAHELKGPLQRHKFSNFVNQVGTNVADQLSQTLEQRFSALPPHETEAALLAVTDAINAVEITDAMIFAADADPDTLAKQVRATVPDQADKAALSAGACQLYETALDQSCRYLIQVVLQLQPFANHALAEILGRTSNLSDQLTEVLARTPATSLLAPRGSTFDDEFCVEYMRYIARELDRLELLGLPAVSQPHLALSVAYLTLNCTGEERLSRSRRNRLSTPNRLGHIEEPGFIDDLSVESVIGQSNRTLIRGDAGSGKTTLLNWLAVRAARHDFSGTLGDWNGLVPLPIRLRTFNGSDLPRPEEFVQHVAPSISATMPEGWAHRRLSAGTALVLVDGVDEVPASRRRGVKKWLRELVRTFPKSRVVVTSRTAAADHRWLADEEFASFLLNPMGNLEITEFVTRWHAAAASSPNIDDIAATQRRLMSRLEQPHLRELAESPLLCAMLCALNLAHRVELPRSRMDLYAAALRMLLHLRDSERGITTPLDARHKQIILRDLAWRLTLGNKIELSYLEASSHVERKILSMPDVGDENNEILTHLLERSGVLRSPVPDRVDFVHRTFQEYLAADEAVAHDHVDTLVSHAHLDGWWETIVMGCGHANATQAGSLISGILDRADQESRHGRHLRLLAAACLETIGDIDRTIYDRVESDIRKHLVPPKGRREARSLASIGSRVLRYLLDNLDQLSEAVAAATVRVATLVGSSDAIPLLSRYASDPRLPVQSQIGDGWRHFEPERYAHEILAEAPLMDGELTVSSRVHLPFVSLLRKLTQLRVMLTTSGKVEDLDVLAGTPHLTDLMLYGLVPDTIDLSAIAEHTELQRLSAAAMNFRGLKELGELPNLETLMLQQLRGEMDLSFLDYTPNLEHLHVRHPGESAIDRIVRLPKLKSLHLSNYNDNALSMLGELPELEYLGLMFPNEGGDPSINSLRFPRVSGLSLGGFQAPRFDEIAELPLSYIDLHDISDADLSPLRKISTLNIVSLDSGPFDLSPLSEMTLTLRLRKGGTYLGLDKLNPSVTTDYW</sequence>
<evidence type="ECO:0000256" key="2">
    <source>
        <dbReference type="ARBA" id="ARBA00022840"/>
    </source>
</evidence>
<dbReference type="SUPFAM" id="SSF52540">
    <property type="entry name" value="P-loop containing nucleoside triphosphate hydrolases"/>
    <property type="match status" value="1"/>
</dbReference>